<evidence type="ECO:0000313" key="3">
    <source>
        <dbReference type="EMBL" id="NKY22431.1"/>
    </source>
</evidence>
<keyword evidence="4" id="KW-1185">Reference proteome</keyword>
<feature type="region of interest" description="Disordered" evidence="1">
    <location>
        <begin position="20"/>
        <end position="72"/>
    </location>
</feature>
<evidence type="ECO:0000256" key="1">
    <source>
        <dbReference type="SAM" id="MobiDB-lite"/>
    </source>
</evidence>
<feature type="signal peptide" evidence="2">
    <location>
        <begin position="1"/>
        <end position="18"/>
    </location>
</feature>
<name>A0A7X6KU95_9CELL</name>
<gene>
    <name evidence="3" type="ORF">HGA03_07095</name>
</gene>
<organism evidence="3 4">
    <name type="scientific">Cellulomonas denverensis</name>
    <dbReference type="NCBI Taxonomy" id="264297"/>
    <lineage>
        <taxon>Bacteria</taxon>
        <taxon>Bacillati</taxon>
        <taxon>Actinomycetota</taxon>
        <taxon>Actinomycetes</taxon>
        <taxon>Micrococcales</taxon>
        <taxon>Cellulomonadaceae</taxon>
        <taxon>Cellulomonas</taxon>
    </lineage>
</organism>
<evidence type="ECO:0000256" key="2">
    <source>
        <dbReference type="SAM" id="SignalP"/>
    </source>
</evidence>
<protein>
    <recommendedName>
        <fullName evidence="5">Lipoprotein</fullName>
    </recommendedName>
</protein>
<dbReference type="AlphaFoldDB" id="A0A7X6KU95"/>
<comment type="caution">
    <text evidence="3">The sequence shown here is derived from an EMBL/GenBank/DDBJ whole genome shotgun (WGS) entry which is preliminary data.</text>
</comment>
<reference evidence="3 4" key="1">
    <citation type="submission" date="2020-04" db="EMBL/GenBank/DDBJ databases">
        <title>MicrobeNet Type strains.</title>
        <authorList>
            <person name="Nicholson A.C."/>
        </authorList>
    </citation>
    <scope>NUCLEOTIDE SEQUENCE [LARGE SCALE GENOMIC DNA]</scope>
    <source>
        <strain evidence="3 4">ATCC BAA-788</strain>
    </source>
</reference>
<proteinExistence type="predicted"/>
<sequence>MRTRSLLPVAAVCGLALALTGCGGDDDPQPRDRATTEAAADPETTRPVAPSPSPLPEETPVSADPGDRVQPGQVVENGEWITYDWVGYDDSRAVLQTRLTGVTPASEAEMAEIVAENPDFAGYQVIWVTWETRKVSGDDIEYDSNGSDFTPATTEGTASQSAWSIGGSCNSGLFDEEFDQGTGVSEGCAMGIEVQGGQQVGGLLYTGPAAQDDNPFDEYHGSPVFLKG</sequence>
<accession>A0A7X6KU95</accession>
<evidence type="ECO:0000313" key="4">
    <source>
        <dbReference type="Proteomes" id="UP000581206"/>
    </source>
</evidence>
<dbReference type="EMBL" id="JAAXOX010000003">
    <property type="protein sequence ID" value="NKY22431.1"/>
    <property type="molecule type" value="Genomic_DNA"/>
</dbReference>
<feature type="compositionally biased region" description="Low complexity" evidence="1">
    <location>
        <begin position="36"/>
        <end position="47"/>
    </location>
</feature>
<feature type="chain" id="PRO_5038910655" description="Lipoprotein" evidence="2">
    <location>
        <begin position="19"/>
        <end position="228"/>
    </location>
</feature>
<keyword evidence="2" id="KW-0732">Signal</keyword>
<dbReference type="Proteomes" id="UP000581206">
    <property type="component" value="Unassembled WGS sequence"/>
</dbReference>
<dbReference type="RefSeq" id="WP_168629567.1">
    <property type="nucleotide sequence ID" value="NZ_BONL01000013.1"/>
</dbReference>
<evidence type="ECO:0008006" key="5">
    <source>
        <dbReference type="Google" id="ProtNLM"/>
    </source>
</evidence>
<dbReference type="PROSITE" id="PS51257">
    <property type="entry name" value="PROKAR_LIPOPROTEIN"/>
    <property type="match status" value="1"/>
</dbReference>